<feature type="region of interest" description="Disordered" evidence="1">
    <location>
        <begin position="39"/>
        <end position="58"/>
    </location>
</feature>
<accession>A0AAQ3LC14</accession>
<feature type="domain" description="Ice-binding protein C-terminal" evidence="3">
    <location>
        <begin position="200"/>
        <end position="224"/>
    </location>
</feature>
<feature type="chain" id="PRO_5043041049" evidence="2">
    <location>
        <begin position="24"/>
        <end position="227"/>
    </location>
</feature>
<feature type="compositionally biased region" description="Polar residues" evidence="1">
    <location>
        <begin position="42"/>
        <end position="51"/>
    </location>
</feature>
<dbReference type="Proteomes" id="UP001304300">
    <property type="component" value="Chromosome"/>
</dbReference>
<dbReference type="AlphaFoldDB" id="A0AAQ3LC14"/>
<evidence type="ECO:0000256" key="2">
    <source>
        <dbReference type="SAM" id="SignalP"/>
    </source>
</evidence>
<evidence type="ECO:0000313" key="4">
    <source>
        <dbReference type="EMBL" id="WOO39379.1"/>
    </source>
</evidence>
<reference evidence="4 5" key="1">
    <citation type="submission" date="2023-10" db="EMBL/GenBank/DDBJ databases">
        <title>Rubellicoccus peritrichatus gen. nov., sp. nov., isolated from an algae of coral reef tank.</title>
        <authorList>
            <person name="Luo J."/>
        </authorList>
    </citation>
    <scope>NUCLEOTIDE SEQUENCE [LARGE SCALE GENOMIC DNA]</scope>
    <source>
        <strain evidence="4 5">CR14</strain>
    </source>
</reference>
<keyword evidence="2" id="KW-0732">Signal</keyword>
<protein>
    <submittedName>
        <fullName evidence="4">PEP-CTERM sorting domain-containing protein</fullName>
    </submittedName>
</protein>
<evidence type="ECO:0000256" key="1">
    <source>
        <dbReference type="SAM" id="MobiDB-lite"/>
    </source>
</evidence>
<dbReference type="RefSeq" id="WP_317831250.1">
    <property type="nucleotide sequence ID" value="NZ_CP136920.1"/>
</dbReference>
<sequence length="227" mass="22492">MISRLLPRLTVAALALVSFEASAISIGFSNDFSTDVEGWQHGNVTSDSPTRIATGGPGGGSDPFMQFASGTGVARLAAFNTDSGWTGDYTTAGVTGISLDVNNTGATALDLRFAITGPGGGWVSTNSVSLGAGSGWTSILIPIDAGSLTATGAAGATAAGTNVGQTLGGVTQLRLISSAGGANFRGDAITATLGVDNVTAVPEPGTYAMILGALGLGFAAYRRRSNA</sequence>
<dbReference type="InterPro" id="IPR013424">
    <property type="entry name" value="Ice-binding_C"/>
</dbReference>
<dbReference type="KEGG" id="puo:RZN69_12210"/>
<feature type="signal peptide" evidence="2">
    <location>
        <begin position="1"/>
        <end position="23"/>
    </location>
</feature>
<dbReference type="Pfam" id="PF07589">
    <property type="entry name" value="PEP-CTERM"/>
    <property type="match status" value="1"/>
</dbReference>
<evidence type="ECO:0000313" key="5">
    <source>
        <dbReference type="Proteomes" id="UP001304300"/>
    </source>
</evidence>
<keyword evidence="5" id="KW-1185">Reference proteome</keyword>
<dbReference type="NCBIfam" id="TIGR02595">
    <property type="entry name" value="PEP_CTERM"/>
    <property type="match status" value="1"/>
</dbReference>
<proteinExistence type="predicted"/>
<name>A0AAQ3LC14_9BACT</name>
<gene>
    <name evidence="4" type="ORF">RZN69_12210</name>
</gene>
<evidence type="ECO:0000259" key="3">
    <source>
        <dbReference type="Pfam" id="PF07589"/>
    </source>
</evidence>
<dbReference type="EMBL" id="CP136920">
    <property type="protein sequence ID" value="WOO39379.1"/>
    <property type="molecule type" value="Genomic_DNA"/>
</dbReference>
<organism evidence="4 5">
    <name type="scientific">Rubellicoccus peritrichatus</name>
    <dbReference type="NCBI Taxonomy" id="3080537"/>
    <lineage>
        <taxon>Bacteria</taxon>
        <taxon>Pseudomonadati</taxon>
        <taxon>Verrucomicrobiota</taxon>
        <taxon>Opitutia</taxon>
        <taxon>Puniceicoccales</taxon>
        <taxon>Cerasicoccaceae</taxon>
        <taxon>Rubellicoccus</taxon>
    </lineage>
</organism>